<feature type="domain" description="HAMP" evidence="11">
    <location>
        <begin position="431"/>
        <end position="477"/>
    </location>
</feature>
<organism evidence="12 13">
    <name type="scientific">Brevundimonas terrae</name>
    <dbReference type="NCBI Taxonomy" id="363631"/>
    <lineage>
        <taxon>Bacteria</taxon>
        <taxon>Pseudomonadati</taxon>
        <taxon>Pseudomonadota</taxon>
        <taxon>Alphaproteobacteria</taxon>
        <taxon>Caulobacterales</taxon>
        <taxon>Caulobacteraceae</taxon>
        <taxon>Brevundimonas</taxon>
    </lineage>
</organism>
<dbReference type="SMART" id="SM00304">
    <property type="entry name" value="HAMP"/>
    <property type="match status" value="2"/>
</dbReference>
<comment type="subcellular location">
    <subcellularLocation>
        <location evidence="1">Cell membrane</location>
        <topology evidence="1">Multi-pass membrane protein</topology>
    </subcellularLocation>
</comment>
<dbReference type="Gene3D" id="1.10.287.950">
    <property type="entry name" value="Methyl-accepting chemotaxis protein"/>
    <property type="match status" value="1"/>
</dbReference>
<keyword evidence="4 9" id="KW-0812">Transmembrane</keyword>
<sequence>MRAFKNLTVAGKMLMAGGAVTGVLLMGAAIAVSYNTRNVTRDLSHDYAEALSDGAVASVSGKLAEASYTARNMAEMIGKAHESGLRDRAMVMAMMKPAASATPLVMGSWFIAAPNAFDGRDAALAGRLDLGSSSAGNFLPYWVNDGGTITMQPLDTGSDYEQPYYTQAFSSGKPVIVEPYAYEVSGKSVLMTSVAYPVLSGGKIIGVAGLDLSLDDISTLLGDMKPLGSGQVMLMSSAGNWVSHPDASLRTKPYAEGQIEAVRGVLAQGQPALLSGMKNLKGEPIERIVNPAPLTGLNTTWGMVTDIPTSAIYGPSDRLAVAMMIGGLLILIMVLGSLWLVSDKVVRQPLSRLTAAIKALNAGRYEEPVRGTQSSDEVGGIARALEGFRHQLAETDTLRAEQERTRIAAETERQRNDAIRQAAEEEQRFVVDSVGKGLSHLSDGNLTYRLEDSFPEDYRKLRDDFNLAMERLEEAMTVIIGSAAGISSTTGEISQASEDLSRRTEQQAASLEETAAALEEITTTVRQSSEGAEQARDIVETTRLNAQRSGAVVDQTVTAMHEIEASAQQITQITGVIDEIAFQTNLLALNAGVEAARAGDAGRGFAVVASEVRALAQRSAEAAKEIKTLIGSSTERVNQGVKLVDTTGEALNRIIDEVAQISNLVATIAASAREQATGLGEINVAVNQMDQMTQQNAAMVEQSTAAAHALATETTSLSTLISRFRTRAEAISAKAKPAEASPVQAIAPVSPARLAPAARPKTVTMIKTTGERGLSAVPAQSNDDWNAF</sequence>
<dbReference type="InterPro" id="IPR051310">
    <property type="entry name" value="MCP_chemotaxis"/>
</dbReference>
<keyword evidence="6 9" id="KW-0472">Membrane</keyword>
<dbReference type="EMBL" id="BAAAEJ010000010">
    <property type="protein sequence ID" value="GAA0399524.1"/>
    <property type="molecule type" value="Genomic_DNA"/>
</dbReference>
<dbReference type="PANTHER" id="PTHR43531">
    <property type="entry name" value="PROTEIN ICFG"/>
    <property type="match status" value="1"/>
</dbReference>
<evidence type="ECO:0000313" key="12">
    <source>
        <dbReference type="EMBL" id="GAA0399524.1"/>
    </source>
</evidence>
<evidence type="ECO:0000256" key="6">
    <source>
        <dbReference type="ARBA" id="ARBA00023136"/>
    </source>
</evidence>
<feature type="transmembrane region" description="Helical" evidence="9">
    <location>
        <begin position="319"/>
        <end position="341"/>
    </location>
</feature>
<dbReference type="CDD" id="cd11386">
    <property type="entry name" value="MCP_signal"/>
    <property type="match status" value="1"/>
</dbReference>
<dbReference type="SUPFAM" id="SSF158472">
    <property type="entry name" value="HAMP domain-like"/>
    <property type="match status" value="1"/>
</dbReference>
<keyword evidence="5 9" id="KW-1133">Transmembrane helix</keyword>
<proteinExistence type="inferred from homology"/>
<dbReference type="Gene3D" id="6.10.340.10">
    <property type="match status" value="1"/>
</dbReference>
<dbReference type="PROSITE" id="PS50885">
    <property type="entry name" value="HAMP"/>
    <property type="match status" value="2"/>
</dbReference>
<evidence type="ECO:0000256" key="5">
    <source>
        <dbReference type="ARBA" id="ARBA00022989"/>
    </source>
</evidence>
<comment type="similarity">
    <text evidence="7">Belongs to the methyl-accepting chemotaxis (MCP) protein family.</text>
</comment>
<dbReference type="InterPro" id="IPR004089">
    <property type="entry name" value="MCPsignal_dom"/>
</dbReference>
<dbReference type="InterPro" id="IPR003660">
    <property type="entry name" value="HAMP_dom"/>
</dbReference>
<dbReference type="CDD" id="cd12913">
    <property type="entry name" value="PDC1_MCP_like"/>
    <property type="match status" value="1"/>
</dbReference>
<dbReference type="RefSeq" id="WP_167179453.1">
    <property type="nucleotide sequence ID" value="NZ_BAAAEJ010000010.1"/>
</dbReference>
<comment type="caution">
    <text evidence="12">The sequence shown here is derived from an EMBL/GenBank/DDBJ whole genome shotgun (WGS) entry which is preliminary data.</text>
</comment>
<dbReference type="Proteomes" id="UP001500791">
    <property type="component" value="Unassembled WGS sequence"/>
</dbReference>
<name>A0ABP3IEP0_9CAUL</name>
<gene>
    <name evidence="12" type="ORF">GCM10009093_27540</name>
</gene>
<protein>
    <submittedName>
        <fullName evidence="12">Methyl-accepting chemotaxis protein</fullName>
    </submittedName>
</protein>
<keyword evidence="13" id="KW-1185">Reference proteome</keyword>
<evidence type="ECO:0000256" key="2">
    <source>
        <dbReference type="ARBA" id="ARBA00022475"/>
    </source>
</evidence>
<evidence type="ECO:0000256" key="3">
    <source>
        <dbReference type="ARBA" id="ARBA00022500"/>
    </source>
</evidence>
<dbReference type="SMART" id="SM00283">
    <property type="entry name" value="MA"/>
    <property type="match status" value="1"/>
</dbReference>
<evidence type="ECO:0000259" key="10">
    <source>
        <dbReference type="PROSITE" id="PS50111"/>
    </source>
</evidence>
<dbReference type="Pfam" id="PF00015">
    <property type="entry name" value="MCPsignal"/>
    <property type="match status" value="1"/>
</dbReference>
<evidence type="ECO:0000256" key="8">
    <source>
        <dbReference type="PROSITE-ProRule" id="PRU00284"/>
    </source>
</evidence>
<keyword evidence="8" id="KW-0807">Transducer</keyword>
<accession>A0ABP3IEP0</accession>
<dbReference type="PANTHER" id="PTHR43531:SF11">
    <property type="entry name" value="METHYL-ACCEPTING CHEMOTAXIS PROTEIN 3"/>
    <property type="match status" value="1"/>
</dbReference>
<keyword evidence="3" id="KW-0145">Chemotaxis</keyword>
<dbReference type="SUPFAM" id="SSF58104">
    <property type="entry name" value="Methyl-accepting chemotaxis protein (MCP) signaling domain"/>
    <property type="match status" value="1"/>
</dbReference>
<evidence type="ECO:0000313" key="13">
    <source>
        <dbReference type="Proteomes" id="UP001500791"/>
    </source>
</evidence>
<dbReference type="InterPro" id="IPR033479">
    <property type="entry name" value="dCache_1"/>
</dbReference>
<dbReference type="CDD" id="cd06225">
    <property type="entry name" value="HAMP"/>
    <property type="match status" value="1"/>
</dbReference>
<reference evidence="13" key="1">
    <citation type="journal article" date="2019" name="Int. J. Syst. Evol. Microbiol.">
        <title>The Global Catalogue of Microorganisms (GCM) 10K type strain sequencing project: providing services to taxonomists for standard genome sequencing and annotation.</title>
        <authorList>
            <consortium name="The Broad Institute Genomics Platform"/>
            <consortium name="The Broad Institute Genome Sequencing Center for Infectious Disease"/>
            <person name="Wu L."/>
            <person name="Ma J."/>
        </authorList>
    </citation>
    <scope>NUCLEOTIDE SEQUENCE [LARGE SCALE GENOMIC DNA]</scope>
    <source>
        <strain evidence="13">JCM 13476</strain>
    </source>
</reference>
<evidence type="ECO:0000256" key="1">
    <source>
        <dbReference type="ARBA" id="ARBA00004651"/>
    </source>
</evidence>
<evidence type="ECO:0000256" key="9">
    <source>
        <dbReference type="SAM" id="Phobius"/>
    </source>
</evidence>
<feature type="domain" description="Methyl-accepting transducer" evidence="10">
    <location>
        <begin position="482"/>
        <end position="711"/>
    </location>
</feature>
<dbReference type="Gene3D" id="3.30.450.20">
    <property type="entry name" value="PAS domain"/>
    <property type="match status" value="2"/>
</dbReference>
<feature type="domain" description="HAMP" evidence="11">
    <location>
        <begin position="344"/>
        <end position="397"/>
    </location>
</feature>
<dbReference type="PROSITE" id="PS50111">
    <property type="entry name" value="CHEMOTAXIS_TRANSDUC_2"/>
    <property type="match status" value="1"/>
</dbReference>
<keyword evidence="2" id="KW-1003">Cell membrane</keyword>
<evidence type="ECO:0000256" key="7">
    <source>
        <dbReference type="ARBA" id="ARBA00029447"/>
    </source>
</evidence>
<dbReference type="Pfam" id="PF02743">
    <property type="entry name" value="dCache_1"/>
    <property type="match status" value="1"/>
</dbReference>
<dbReference type="Pfam" id="PF00672">
    <property type="entry name" value="HAMP"/>
    <property type="match status" value="1"/>
</dbReference>
<evidence type="ECO:0000256" key="4">
    <source>
        <dbReference type="ARBA" id="ARBA00022692"/>
    </source>
</evidence>
<evidence type="ECO:0000259" key="11">
    <source>
        <dbReference type="PROSITE" id="PS50885"/>
    </source>
</evidence>